<dbReference type="AlphaFoldDB" id="A0A268P3N3"/>
<dbReference type="Proteomes" id="UP000216207">
    <property type="component" value="Unassembled WGS sequence"/>
</dbReference>
<evidence type="ECO:0000313" key="2">
    <source>
        <dbReference type="EMBL" id="PAE90362.1"/>
    </source>
</evidence>
<evidence type="ECO:0000256" key="1">
    <source>
        <dbReference type="ARBA" id="ARBA00005721"/>
    </source>
</evidence>
<dbReference type="PANTHER" id="PTHR34297">
    <property type="entry name" value="HYPOTHETICAL CYTOSOLIC PROTEIN-RELATED"/>
    <property type="match status" value="1"/>
</dbReference>
<gene>
    <name evidence="2" type="ORF">CHH72_05125</name>
</gene>
<comment type="caution">
    <text evidence="2">The sequence shown here is derived from an EMBL/GenBank/DDBJ whole genome shotgun (WGS) entry which is preliminary data.</text>
</comment>
<reference evidence="2 3" key="1">
    <citation type="submission" date="2017-07" db="EMBL/GenBank/DDBJ databases">
        <title>Isolation and whole genome analysis of endospore-forming bacteria from heroin.</title>
        <authorList>
            <person name="Kalinowski J."/>
            <person name="Ahrens B."/>
            <person name="Al-Dilaimi A."/>
            <person name="Winkler A."/>
            <person name="Wibberg D."/>
            <person name="Schleenbecker U."/>
            <person name="Ruckert C."/>
            <person name="Wolfel R."/>
            <person name="Grass G."/>
        </authorList>
    </citation>
    <scope>NUCLEOTIDE SEQUENCE [LARGE SCALE GENOMIC DNA]</scope>
    <source>
        <strain evidence="2 3">7539</strain>
    </source>
</reference>
<dbReference type="EMBL" id="NPCC01000005">
    <property type="protein sequence ID" value="PAE90362.1"/>
    <property type="molecule type" value="Genomic_DNA"/>
</dbReference>
<dbReference type="OMA" id="LFIVVEY"/>
<protein>
    <submittedName>
        <fullName evidence="2">Asp23/Gls24 family envelope stress response protein</fullName>
    </submittedName>
</protein>
<dbReference type="InterPro" id="IPR005531">
    <property type="entry name" value="Asp23"/>
</dbReference>
<dbReference type="Pfam" id="PF03780">
    <property type="entry name" value="Asp23"/>
    <property type="match status" value="1"/>
</dbReference>
<dbReference type="PANTHER" id="PTHR34297:SF1">
    <property type="entry name" value="ASP23_GLS24 FAMILY ENVELOPE STRESS RESPONSE PROTEIN"/>
    <property type="match status" value="1"/>
</dbReference>
<evidence type="ECO:0000313" key="3">
    <source>
        <dbReference type="Proteomes" id="UP000216207"/>
    </source>
</evidence>
<proteinExistence type="inferred from homology"/>
<accession>A0A268P3N3</accession>
<name>A0A268P3N3_SHOCL</name>
<organism evidence="2 3">
    <name type="scientific">Shouchella clausii</name>
    <name type="common">Alkalihalobacillus clausii</name>
    <dbReference type="NCBI Taxonomy" id="79880"/>
    <lineage>
        <taxon>Bacteria</taxon>
        <taxon>Bacillati</taxon>
        <taxon>Bacillota</taxon>
        <taxon>Bacilli</taxon>
        <taxon>Bacillales</taxon>
        <taxon>Bacillaceae</taxon>
        <taxon>Shouchella</taxon>
    </lineage>
</organism>
<sequence>MEDHQLLELDEQKGGLGKVEISPEVIEVIAGIATQEVEGVAALRGNFAADVAERLGRKNHGKGVKVELTEEGIIVDVSIIISYGAAVPEVAKLIQLNIQQALETMTAIRLNQINVHVVGVYFESPEAQNSVDNDYE</sequence>
<dbReference type="RefSeq" id="WP_011247310.1">
    <property type="nucleotide sequence ID" value="NZ_BOQQ01000003.1"/>
</dbReference>
<comment type="similarity">
    <text evidence="1">Belongs to the asp23 family.</text>
</comment>